<protein>
    <submittedName>
        <fullName evidence="5">Thiamine pyrophosphate enzyme domain protein TPP-binding</fullName>
    </submittedName>
</protein>
<dbReference type="GO" id="GO:0030976">
    <property type="term" value="F:thiamine pyrophosphate binding"/>
    <property type="evidence" value="ECO:0007669"/>
    <property type="project" value="InterPro"/>
</dbReference>
<dbReference type="GO" id="GO:0003984">
    <property type="term" value="F:acetolactate synthase activity"/>
    <property type="evidence" value="ECO:0007669"/>
    <property type="project" value="TreeGrafter"/>
</dbReference>
<evidence type="ECO:0000256" key="2">
    <source>
        <dbReference type="ARBA" id="ARBA00023052"/>
    </source>
</evidence>
<dbReference type="InterPro" id="IPR029061">
    <property type="entry name" value="THDP-binding"/>
</dbReference>
<dbReference type="Pfam" id="PF02776">
    <property type="entry name" value="TPP_enzyme_N"/>
    <property type="match status" value="1"/>
</dbReference>
<dbReference type="STRING" id="234267.Acid_6848"/>
<feature type="domain" description="Thiamine pyrophosphate enzyme N-terminal TPP-binding" evidence="4">
    <location>
        <begin position="74"/>
        <end position="177"/>
    </location>
</feature>
<dbReference type="GO" id="GO:0009097">
    <property type="term" value="P:isoleucine biosynthetic process"/>
    <property type="evidence" value="ECO:0007669"/>
    <property type="project" value="TreeGrafter"/>
</dbReference>
<dbReference type="OrthoDB" id="4494979at2"/>
<dbReference type="InParanoid" id="Q01RF5"/>
<sequence precursor="true">MAISKKASVDRRGFLRRAAGGAAAFVAAPIVGEAAPQQAAEAGRAAAMPNQSGVARESGNVRPALNVETVEKPGSDYMVDVIKALGIEYVAFNPGSSFEGLHESLINYGNNSPEILTCTHEESAVAMAHGYYKIEGKPMLALLHGTIGIQHGSMSVYNAYCDGVPVLMIAGLDNDGAVAAHNATDMAAPVRDYVKWDHQPDSLAQFGQSLVRAYKLAMTPPLAPSMLVMTARLQNTAMTKVLPVPKLVMPSIPCGDLASVREAAKMLVAAENPRINAGRSARTQRGMDLLVQLAELLQAPVTQGDRAAFPSRHPLAGIGLGDPDLFLALEGDIPASRGSAKAISISTAELMATQNYNIANNPPQADLAITGDPEATLPLLIEEVNTLITADRKRAYEDRGKKYAAAHLQRRNALIDATAPGWNASPISLARLCAELWPLIEHDDWSLTSPQGFISNWPNILWNMDKTYRTIGSQGGGAMGYGAPASVGAALANRRHGRLSINIQCDGDLNYAPGVLWTAAHHRIPLLTIMHNNRGYHQEVMFIQQQCSIRNRGGDRVYLGTKLFDPDIDYASMAKAYGLFGEGPISDPKDLSPALKRGIERVKKGEPALIDVVTQPR</sequence>
<dbReference type="GO" id="GO:0050660">
    <property type="term" value="F:flavin adenine dinucleotide binding"/>
    <property type="evidence" value="ECO:0007669"/>
    <property type="project" value="TreeGrafter"/>
</dbReference>
<dbReference type="InterPro" id="IPR029035">
    <property type="entry name" value="DHS-like_NAD/FAD-binding_dom"/>
</dbReference>
<keyword evidence="2" id="KW-0786">Thiamine pyrophosphate</keyword>
<dbReference type="CDD" id="cd07035">
    <property type="entry name" value="TPP_PYR_POX_like"/>
    <property type="match status" value="1"/>
</dbReference>
<feature type="domain" description="Thiamine pyrophosphate enzyme TPP-binding" evidence="3">
    <location>
        <begin position="455"/>
        <end position="612"/>
    </location>
</feature>
<proteinExistence type="inferred from homology"/>
<dbReference type="SUPFAM" id="SSF52518">
    <property type="entry name" value="Thiamin diphosphate-binding fold (THDP-binding)"/>
    <property type="match status" value="2"/>
</dbReference>
<dbReference type="InterPro" id="IPR006311">
    <property type="entry name" value="TAT_signal"/>
</dbReference>
<dbReference type="Gene3D" id="3.40.50.1220">
    <property type="entry name" value="TPP-binding domain"/>
    <property type="match status" value="1"/>
</dbReference>
<evidence type="ECO:0000259" key="4">
    <source>
        <dbReference type="Pfam" id="PF02776"/>
    </source>
</evidence>
<evidence type="ECO:0000313" key="5">
    <source>
        <dbReference type="EMBL" id="ABJ87765.1"/>
    </source>
</evidence>
<dbReference type="CDD" id="cd02002">
    <property type="entry name" value="TPP_BFDC"/>
    <property type="match status" value="1"/>
</dbReference>
<dbReference type="HOGENOM" id="CLU_013748_4_0_0"/>
<dbReference type="eggNOG" id="COG0028">
    <property type="taxonomic scope" value="Bacteria"/>
</dbReference>
<evidence type="ECO:0000259" key="3">
    <source>
        <dbReference type="Pfam" id="PF02775"/>
    </source>
</evidence>
<dbReference type="AlphaFoldDB" id="Q01RF5"/>
<evidence type="ECO:0000256" key="1">
    <source>
        <dbReference type="ARBA" id="ARBA00007812"/>
    </source>
</evidence>
<dbReference type="InterPro" id="IPR011766">
    <property type="entry name" value="TPP_enzyme_TPP-bd"/>
</dbReference>
<dbReference type="EMBL" id="CP000473">
    <property type="protein sequence ID" value="ABJ87765.1"/>
    <property type="molecule type" value="Genomic_DNA"/>
</dbReference>
<dbReference type="InterPro" id="IPR045229">
    <property type="entry name" value="TPP_enz"/>
</dbReference>
<dbReference type="KEGG" id="sus:Acid_6848"/>
<name>Q01RF5_SOLUE</name>
<dbReference type="Pfam" id="PF02775">
    <property type="entry name" value="TPP_enzyme_C"/>
    <property type="match status" value="1"/>
</dbReference>
<organism evidence="5">
    <name type="scientific">Solibacter usitatus (strain Ellin6076)</name>
    <dbReference type="NCBI Taxonomy" id="234267"/>
    <lineage>
        <taxon>Bacteria</taxon>
        <taxon>Pseudomonadati</taxon>
        <taxon>Acidobacteriota</taxon>
        <taxon>Terriglobia</taxon>
        <taxon>Bryobacterales</taxon>
        <taxon>Solibacteraceae</taxon>
        <taxon>Candidatus Solibacter</taxon>
    </lineage>
</organism>
<dbReference type="PANTHER" id="PTHR18968">
    <property type="entry name" value="THIAMINE PYROPHOSPHATE ENZYMES"/>
    <property type="match status" value="1"/>
</dbReference>
<accession>Q01RF5</accession>
<dbReference type="PANTHER" id="PTHR18968:SF13">
    <property type="entry name" value="ACETOLACTATE SYNTHASE CATALYTIC SUBUNIT, MITOCHONDRIAL"/>
    <property type="match status" value="1"/>
</dbReference>
<comment type="similarity">
    <text evidence="1">Belongs to the TPP enzyme family.</text>
</comment>
<reference evidence="5" key="1">
    <citation type="submission" date="2006-10" db="EMBL/GenBank/DDBJ databases">
        <title>Complete sequence of Solibacter usitatus Ellin6076.</title>
        <authorList>
            <consortium name="US DOE Joint Genome Institute"/>
            <person name="Copeland A."/>
            <person name="Lucas S."/>
            <person name="Lapidus A."/>
            <person name="Barry K."/>
            <person name="Detter J.C."/>
            <person name="Glavina del Rio T."/>
            <person name="Hammon N."/>
            <person name="Israni S."/>
            <person name="Dalin E."/>
            <person name="Tice H."/>
            <person name="Pitluck S."/>
            <person name="Thompson L.S."/>
            <person name="Brettin T."/>
            <person name="Bruce D."/>
            <person name="Han C."/>
            <person name="Tapia R."/>
            <person name="Gilna P."/>
            <person name="Schmutz J."/>
            <person name="Larimer F."/>
            <person name="Land M."/>
            <person name="Hauser L."/>
            <person name="Kyrpides N."/>
            <person name="Mikhailova N."/>
            <person name="Janssen P.H."/>
            <person name="Kuske C.R."/>
            <person name="Richardson P."/>
        </authorList>
    </citation>
    <scope>NUCLEOTIDE SEQUENCE</scope>
    <source>
        <strain evidence="5">Ellin6076</strain>
    </source>
</reference>
<dbReference type="InterPro" id="IPR012001">
    <property type="entry name" value="Thiamin_PyroP_enz_TPP-bd_dom"/>
</dbReference>
<dbReference type="Gene3D" id="3.40.50.970">
    <property type="match status" value="2"/>
</dbReference>
<dbReference type="GO" id="GO:0005948">
    <property type="term" value="C:acetolactate synthase complex"/>
    <property type="evidence" value="ECO:0007669"/>
    <property type="project" value="TreeGrafter"/>
</dbReference>
<dbReference type="GO" id="GO:0009099">
    <property type="term" value="P:L-valine biosynthetic process"/>
    <property type="evidence" value="ECO:0007669"/>
    <property type="project" value="TreeGrafter"/>
</dbReference>
<gene>
    <name evidence="5" type="ordered locus">Acid_6848</name>
</gene>
<dbReference type="SUPFAM" id="SSF52467">
    <property type="entry name" value="DHS-like NAD/FAD-binding domain"/>
    <property type="match status" value="1"/>
</dbReference>
<dbReference type="PROSITE" id="PS51318">
    <property type="entry name" value="TAT"/>
    <property type="match status" value="1"/>
</dbReference>